<evidence type="ECO:0000256" key="1">
    <source>
        <dbReference type="ARBA" id="ARBA00023172"/>
    </source>
</evidence>
<accession>A0AAV8VF20</accession>
<dbReference type="SUPFAM" id="SSF56349">
    <property type="entry name" value="DNA breaking-rejoining enzymes"/>
    <property type="match status" value="1"/>
</dbReference>
<dbReference type="Gene3D" id="1.10.443.10">
    <property type="entry name" value="Intergrase catalytic core"/>
    <property type="match status" value="1"/>
</dbReference>
<reference evidence="2 3" key="1">
    <citation type="journal article" date="2023" name="Insect Mol. Biol.">
        <title>Genome sequencing provides insights into the evolution of gene families encoding plant cell wall-degrading enzymes in longhorned beetles.</title>
        <authorList>
            <person name="Shin N.R."/>
            <person name="Okamura Y."/>
            <person name="Kirsch R."/>
            <person name="Pauchet Y."/>
        </authorList>
    </citation>
    <scope>NUCLEOTIDE SEQUENCE [LARGE SCALE GENOMIC DNA]</scope>
    <source>
        <strain evidence="2">EAD_L_NR</strain>
    </source>
</reference>
<proteinExistence type="predicted"/>
<organism evidence="2 3">
    <name type="scientific">Exocentrus adspersus</name>
    <dbReference type="NCBI Taxonomy" id="1586481"/>
    <lineage>
        <taxon>Eukaryota</taxon>
        <taxon>Metazoa</taxon>
        <taxon>Ecdysozoa</taxon>
        <taxon>Arthropoda</taxon>
        <taxon>Hexapoda</taxon>
        <taxon>Insecta</taxon>
        <taxon>Pterygota</taxon>
        <taxon>Neoptera</taxon>
        <taxon>Endopterygota</taxon>
        <taxon>Coleoptera</taxon>
        <taxon>Polyphaga</taxon>
        <taxon>Cucujiformia</taxon>
        <taxon>Chrysomeloidea</taxon>
        <taxon>Cerambycidae</taxon>
        <taxon>Lamiinae</taxon>
        <taxon>Acanthocinini</taxon>
        <taxon>Exocentrus</taxon>
    </lineage>
</organism>
<dbReference type="EMBL" id="JANEYG010000113">
    <property type="protein sequence ID" value="KAJ8912735.1"/>
    <property type="molecule type" value="Genomic_DNA"/>
</dbReference>
<protein>
    <recommendedName>
        <fullName evidence="4">Tyr recombinase domain-containing protein</fullName>
    </recommendedName>
</protein>
<dbReference type="Proteomes" id="UP001159042">
    <property type="component" value="Unassembled WGS sequence"/>
</dbReference>
<dbReference type="InterPro" id="IPR011010">
    <property type="entry name" value="DNA_brk_join_enz"/>
</dbReference>
<evidence type="ECO:0000313" key="2">
    <source>
        <dbReference type="EMBL" id="KAJ8912735.1"/>
    </source>
</evidence>
<sequence length="181" mass="20375">MAGDETVTENCMLAYFVEKSKTLKSPASLWTEYSMLKSTQCRYFQISEAKSIFKRKNEAIRRKKSKVLTREEVEAFWKEADDRSFLLIKVVMIVGIAGTCRSQELCDLSLGNVQDMGNEARCMDQPVGKNRFSAISTKIAQFLNLPYAEGYTGHSFRKTSATLLANTGATVLALKRFGGWK</sequence>
<gene>
    <name evidence="2" type="ORF">NQ315_016690</name>
</gene>
<comment type="caution">
    <text evidence="2">The sequence shown here is derived from an EMBL/GenBank/DDBJ whole genome shotgun (WGS) entry which is preliminary data.</text>
</comment>
<keyword evidence="3" id="KW-1185">Reference proteome</keyword>
<dbReference type="GO" id="GO:0006310">
    <property type="term" value="P:DNA recombination"/>
    <property type="evidence" value="ECO:0007669"/>
    <property type="project" value="UniProtKB-KW"/>
</dbReference>
<evidence type="ECO:0000313" key="3">
    <source>
        <dbReference type="Proteomes" id="UP001159042"/>
    </source>
</evidence>
<dbReference type="AlphaFoldDB" id="A0AAV8VF20"/>
<dbReference type="GO" id="GO:0015074">
    <property type="term" value="P:DNA integration"/>
    <property type="evidence" value="ECO:0007669"/>
    <property type="project" value="InterPro"/>
</dbReference>
<name>A0AAV8VF20_9CUCU</name>
<keyword evidence="1" id="KW-0233">DNA recombination</keyword>
<evidence type="ECO:0008006" key="4">
    <source>
        <dbReference type="Google" id="ProtNLM"/>
    </source>
</evidence>
<dbReference type="GO" id="GO:0003677">
    <property type="term" value="F:DNA binding"/>
    <property type="evidence" value="ECO:0007669"/>
    <property type="project" value="InterPro"/>
</dbReference>
<dbReference type="InterPro" id="IPR013762">
    <property type="entry name" value="Integrase-like_cat_sf"/>
</dbReference>